<organism evidence="2 3">
    <name type="scientific">Actinomadura luzonensis</name>
    <dbReference type="NCBI Taxonomy" id="2805427"/>
    <lineage>
        <taxon>Bacteria</taxon>
        <taxon>Bacillati</taxon>
        <taxon>Actinomycetota</taxon>
        <taxon>Actinomycetes</taxon>
        <taxon>Streptosporangiales</taxon>
        <taxon>Thermomonosporaceae</taxon>
        <taxon>Actinomadura</taxon>
    </lineage>
</organism>
<sequence>MRGTDRTTAYVALTKARLRRRIAARSPVRGPVPSLVEVLRAARDPFESEAALAAATRDGETPPWADLLAAHREQPWPEHVLCVVAERPDLPAGASTGRACSPMRRSWRWPGR</sequence>
<keyword evidence="3" id="KW-1185">Reference proteome</keyword>
<gene>
    <name evidence="2" type="ORF">MF672_015570</name>
</gene>
<dbReference type="RefSeq" id="WP_242383503.1">
    <property type="nucleotide sequence ID" value="NZ_JAKRKC020000001.1"/>
</dbReference>
<accession>A0ABT0FS93</accession>
<protein>
    <submittedName>
        <fullName evidence="2">Uncharacterized protein</fullName>
    </submittedName>
</protein>
<evidence type="ECO:0000313" key="2">
    <source>
        <dbReference type="EMBL" id="MCK2215195.1"/>
    </source>
</evidence>
<evidence type="ECO:0000313" key="3">
    <source>
        <dbReference type="Proteomes" id="UP001317259"/>
    </source>
</evidence>
<proteinExistence type="predicted"/>
<feature type="region of interest" description="Disordered" evidence="1">
    <location>
        <begin position="92"/>
        <end position="112"/>
    </location>
</feature>
<dbReference type="EMBL" id="JAKRKC020000001">
    <property type="protein sequence ID" value="MCK2215195.1"/>
    <property type="molecule type" value="Genomic_DNA"/>
</dbReference>
<comment type="caution">
    <text evidence="2">The sequence shown here is derived from an EMBL/GenBank/DDBJ whole genome shotgun (WGS) entry which is preliminary data.</text>
</comment>
<name>A0ABT0FS93_9ACTN</name>
<dbReference type="Proteomes" id="UP001317259">
    <property type="component" value="Unassembled WGS sequence"/>
</dbReference>
<reference evidence="2 3" key="1">
    <citation type="submission" date="2022-04" db="EMBL/GenBank/DDBJ databases">
        <title>Genome draft of Actinomadura sp. ATCC 31491.</title>
        <authorList>
            <person name="Shi X."/>
            <person name="Du Y."/>
        </authorList>
    </citation>
    <scope>NUCLEOTIDE SEQUENCE [LARGE SCALE GENOMIC DNA]</scope>
    <source>
        <strain evidence="2 3">ATCC 31491</strain>
    </source>
</reference>
<evidence type="ECO:0000256" key="1">
    <source>
        <dbReference type="SAM" id="MobiDB-lite"/>
    </source>
</evidence>